<comment type="caution">
    <text evidence="1">The sequence shown here is derived from an EMBL/GenBank/DDBJ whole genome shotgun (WGS) entry which is preliminary data.</text>
</comment>
<name>B9HNU8_POPTR</name>
<sequence length="566" mass="63692">MMILAFFLIFMEFYFQLRRRYASYLLINMILLITADQPFWGMEILTSSTASCCLVVNLRWKLAENGSNSSQLKLPTSRERKILFARTNQRNGSLRFSSVDKFLKKLNHGKGSRSLDSFGGLKNGNSKVFSGNSSSYVVGGEDDVGSITENGESPTKVLIPGLPDESNGEYSAPVSSCFWKWKPKLNVHYEKAGCENVNSPPVLFLPGFGVGSFHYEKQLKDLGRDYRVWAIDFLGQGMSLPVENPTLFSKDGAASEGKDSIWGFGDEIEPWANDLVFSMDLWQDQVHNFIEEVIGEPVYIVGNSLGGFVALYFAARYPHLVKGVTLLNATPFWGFLPNPIRSPRLARIFPWSGTFPLPANVRKLIAFFWQKISDPKSIAEILKQVYTDHSTNIDKVFSRILEITQHPAAAASFASIMFAPQGQLSFRETLARCKMSDTPICLVYGKEDPWVKPVWGLQVKQQVPEAPYYEISPAGHCPHDEVPEAVNYLLRGWIKNLESHGSVALPLHEDAEVVENSFAMDLEFVREGSRKSVIVRFFGSRFSIWNSFSSYIKSQFKETTSRILTP</sequence>
<organism evidence="1 2">
    <name type="scientific">Populus trichocarpa</name>
    <name type="common">Western balsam poplar</name>
    <name type="synonym">Populus balsamifera subsp. trichocarpa</name>
    <dbReference type="NCBI Taxonomy" id="3694"/>
    <lineage>
        <taxon>Eukaryota</taxon>
        <taxon>Viridiplantae</taxon>
        <taxon>Streptophyta</taxon>
        <taxon>Embryophyta</taxon>
        <taxon>Tracheophyta</taxon>
        <taxon>Spermatophyta</taxon>
        <taxon>Magnoliopsida</taxon>
        <taxon>eudicotyledons</taxon>
        <taxon>Gunneridae</taxon>
        <taxon>Pentapetalae</taxon>
        <taxon>rosids</taxon>
        <taxon>fabids</taxon>
        <taxon>Malpighiales</taxon>
        <taxon>Salicaceae</taxon>
        <taxon>Saliceae</taxon>
        <taxon>Populus</taxon>
    </lineage>
</organism>
<dbReference type="EMBL" id="CM009298">
    <property type="protein sequence ID" value="PNT19769.2"/>
    <property type="molecule type" value="Genomic_DNA"/>
</dbReference>
<gene>
    <name evidence="1" type="ORF">POPTR_009G054800v4</name>
</gene>
<dbReference type="Proteomes" id="UP000006729">
    <property type="component" value="Chromosome 9"/>
</dbReference>
<keyword evidence="2" id="KW-1185">Reference proteome</keyword>
<reference evidence="1 2" key="1">
    <citation type="journal article" date="2006" name="Science">
        <title>The genome of black cottonwood, Populus trichocarpa (Torr. &amp; Gray).</title>
        <authorList>
            <person name="Tuskan G.A."/>
            <person name="Difazio S."/>
            <person name="Jansson S."/>
            <person name="Bohlmann J."/>
            <person name="Grigoriev I."/>
            <person name="Hellsten U."/>
            <person name="Putnam N."/>
            <person name="Ralph S."/>
            <person name="Rombauts S."/>
            <person name="Salamov A."/>
            <person name="Schein J."/>
            <person name="Sterck L."/>
            <person name="Aerts A."/>
            <person name="Bhalerao R.R."/>
            <person name="Bhalerao R.P."/>
            <person name="Blaudez D."/>
            <person name="Boerjan W."/>
            <person name="Brun A."/>
            <person name="Brunner A."/>
            <person name="Busov V."/>
            <person name="Campbell M."/>
            <person name="Carlson J."/>
            <person name="Chalot M."/>
            <person name="Chapman J."/>
            <person name="Chen G.L."/>
            <person name="Cooper D."/>
            <person name="Coutinho P.M."/>
            <person name="Couturier J."/>
            <person name="Covert S."/>
            <person name="Cronk Q."/>
            <person name="Cunningham R."/>
            <person name="Davis J."/>
            <person name="Degroeve S."/>
            <person name="Dejardin A."/>
            <person name="Depamphilis C."/>
            <person name="Detter J."/>
            <person name="Dirks B."/>
            <person name="Dubchak I."/>
            <person name="Duplessis S."/>
            <person name="Ehlting J."/>
            <person name="Ellis B."/>
            <person name="Gendler K."/>
            <person name="Goodstein D."/>
            <person name="Gribskov M."/>
            <person name="Grimwood J."/>
            <person name="Groover A."/>
            <person name="Gunter L."/>
            <person name="Hamberger B."/>
            <person name="Heinze B."/>
            <person name="Helariutta Y."/>
            <person name="Henrissat B."/>
            <person name="Holligan D."/>
            <person name="Holt R."/>
            <person name="Huang W."/>
            <person name="Islam-Faridi N."/>
            <person name="Jones S."/>
            <person name="Jones-Rhoades M."/>
            <person name="Jorgensen R."/>
            <person name="Joshi C."/>
            <person name="Kangasjarvi J."/>
            <person name="Karlsson J."/>
            <person name="Kelleher C."/>
            <person name="Kirkpatrick R."/>
            <person name="Kirst M."/>
            <person name="Kohler A."/>
            <person name="Kalluri U."/>
            <person name="Larimer F."/>
            <person name="Leebens-Mack J."/>
            <person name="Leple J.C."/>
            <person name="Locascio P."/>
            <person name="Lou Y."/>
            <person name="Lucas S."/>
            <person name="Martin F."/>
            <person name="Montanini B."/>
            <person name="Napoli C."/>
            <person name="Nelson D.R."/>
            <person name="Nelson C."/>
            <person name="Nieminen K."/>
            <person name="Nilsson O."/>
            <person name="Pereda V."/>
            <person name="Peter G."/>
            <person name="Philippe R."/>
            <person name="Pilate G."/>
            <person name="Poliakov A."/>
            <person name="Razumovskaya J."/>
            <person name="Richardson P."/>
            <person name="Rinaldi C."/>
            <person name="Ritland K."/>
            <person name="Rouze P."/>
            <person name="Ryaboy D."/>
            <person name="Schmutz J."/>
            <person name="Schrader J."/>
            <person name="Segerman B."/>
            <person name="Shin H."/>
            <person name="Siddiqui A."/>
            <person name="Sterky F."/>
            <person name="Terry A."/>
            <person name="Tsai C.J."/>
            <person name="Uberbacher E."/>
            <person name="Unneberg P."/>
            <person name="Vahala J."/>
            <person name="Wall K."/>
            <person name="Wessler S."/>
            <person name="Yang G."/>
            <person name="Yin T."/>
            <person name="Douglas C."/>
            <person name="Marra M."/>
            <person name="Sandberg G."/>
            <person name="Van de Peer Y."/>
            <person name="Rokhsar D."/>
        </authorList>
    </citation>
    <scope>NUCLEOTIDE SEQUENCE [LARGE SCALE GENOMIC DNA]</scope>
    <source>
        <strain evidence="2">cv. Nisqually</strain>
    </source>
</reference>
<protein>
    <submittedName>
        <fullName evidence="1">Uncharacterized protein</fullName>
    </submittedName>
</protein>
<dbReference type="AlphaFoldDB" id="B9HNU8"/>
<accession>B9HNU8</accession>
<proteinExistence type="predicted"/>
<dbReference type="HOGENOM" id="CLU_1672263_0_0_1"/>
<evidence type="ECO:0000313" key="2">
    <source>
        <dbReference type="Proteomes" id="UP000006729"/>
    </source>
</evidence>
<dbReference type="InParanoid" id="B9HNU8"/>
<evidence type="ECO:0000313" key="1">
    <source>
        <dbReference type="EMBL" id="PNT19769.2"/>
    </source>
</evidence>